<protein>
    <submittedName>
        <fullName evidence="3">Cellulose-binding</fullName>
    </submittedName>
</protein>
<dbReference type="EMBL" id="PXOA01000571">
    <property type="protein sequence ID" value="RFU74087.1"/>
    <property type="molecule type" value="Genomic_DNA"/>
</dbReference>
<comment type="caution">
    <text evidence="3">The sequence shown here is derived from an EMBL/GenBank/DDBJ whole genome shotgun (WGS) entry which is preliminary data.</text>
</comment>
<dbReference type="OrthoDB" id="3592035at2759"/>
<gene>
    <name evidence="3" type="ORF">TARUN_8156</name>
</gene>
<dbReference type="GO" id="GO:0016799">
    <property type="term" value="F:hydrolase activity, hydrolyzing N-glycosyl compounds"/>
    <property type="evidence" value="ECO:0007669"/>
    <property type="project" value="InterPro"/>
</dbReference>
<accession>A0A395NE27</accession>
<keyword evidence="4" id="KW-1185">Reference proteome</keyword>
<proteinExistence type="predicted"/>
<dbReference type="InterPro" id="IPR048527">
    <property type="entry name" value="Sde182_C"/>
</dbReference>
<evidence type="ECO:0000313" key="4">
    <source>
        <dbReference type="Proteomes" id="UP000266272"/>
    </source>
</evidence>
<dbReference type="Proteomes" id="UP000266272">
    <property type="component" value="Unassembled WGS sequence"/>
</dbReference>
<dbReference type="Pfam" id="PF21027">
    <property type="entry name" value="Sde0182_C"/>
    <property type="match status" value="1"/>
</dbReference>
<dbReference type="InterPro" id="IPR036452">
    <property type="entry name" value="Ribo_hydro-like"/>
</dbReference>
<dbReference type="Pfam" id="PF07632">
    <property type="entry name" value="Sde182_NH-like"/>
    <property type="match status" value="1"/>
</dbReference>
<feature type="domain" description="Cellulose-binding Sde182 C-terminal" evidence="2">
    <location>
        <begin position="373"/>
        <end position="415"/>
    </location>
</feature>
<evidence type="ECO:0000259" key="2">
    <source>
        <dbReference type="Pfam" id="PF21027"/>
    </source>
</evidence>
<dbReference type="InterPro" id="IPR013783">
    <property type="entry name" value="Ig-like_fold"/>
</dbReference>
<feature type="domain" description="Cellulose-binding Sde182 nucleoside hydrolase-like" evidence="1">
    <location>
        <begin position="15"/>
        <end position="284"/>
    </location>
</feature>
<organism evidence="3 4">
    <name type="scientific">Trichoderma arundinaceum</name>
    <dbReference type="NCBI Taxonomy" id="490622"/>
    <lineage>
        <taxon>Eukaryota</taxon>
        <taxon>Fungi</taxon>
        <taxon>Dikarya</taxon>
        <taxon>Ascomycota</taxon>
        <taxon>Pezizomycotina</taxon>
        <taxon>Sordariomycetes</taxon>
        <taxon>Hypocreomycetidae</taxon>
        <taxon>Hypocreales</taxon>
        <taxon>Hypocreaceae</taxon>
        <taxon>Trichoderma</taxon>
    </lineage>
</organism>
<reference evidence="3 4" key="1">
    <citation type="journal article" date="2018" name="PLoS Pathog.">
        <title>Evolution of structural diversity of trichothecenes, a family of toxins produced by plant pathogenic and entomopathogenic fungi.</title>
        <authorList>
            <person name="Proctor R.H."/>
            <person name="McCormick S.P."/>
            <person name="Kim H.S."/>
            <person name="Cardoza R.E."/>
            <person name="Stanley A.M."/>
            <person name="Lindo L."/>
            <person name="Kelly A."/>
            <person name="Brown D.W."/>
            <person name="Lee T."/>
            <person name="Vaughan M.M."/>
            <person name="Alexander N.J."/>
            <person name="Busman M."/>
            <person name="Gutierrez S."/>
        </authorList>
    </citation>
    <scope>NUCLEOTIDE SEQUENCE [LARGE SCALE GENOMIC DNA]</scope>
    <source>
        <strain evidence="3 4">IBT 40837</strain>
    </source>
</reference>
<dbReference type="Gene3D" id="2.60.40.10">
    <property type="entry name" value="Immunoglobulins"/>
    <property type="match status" value="1"/>
</dbReference>
<dbReference type="AlphaFoldDB" id="A0A395NE27"/>
<dbReference type="STRING" id="490622.A0A395NE27"/>
<name>A0A395NE27_TRIAR</name>
<dbReference type="Gene3D" id="3.90.245.10">
    <property type="entry name" value="Ribonucleoside hydrolase-like"/>
    <property type="match status" value="1"/>
</dbReference>
<dbReference type="InterPro" id="IPR011483">
    <property type="entry name" value="Sde182_NH-like"/>
</dbReference>
<sequence>MFSAAGLQSFESKTRVFIISDISNEPDDAESLVRYLLYSNQFETEGLVACTSTWMRTKVCPQDMIKIIDAYAGAVDNLNTHVHPDYPYPTAKSLRDLVRSGPPVYGFAAVDDNIPLSEGGQLLFERIKAPSNKPLWVLCWGGTNVLAQVLWEIRRQYSANEAAALRAKLRVYTISDQDDTGAWIRAQFPDIFYISSVHAWNHYGMAAWTGISGDRFYRFDQGGPDFTKVSAEWIKENIQIGPLGAAYPDFMFIPEGDTPTFLYLIQNGLGVPEQPSYGSWGGRYHLTDVSDAGQGARHFSDCTDTVPGVDGRIYRSSQATIWRWRDAFQDDFAARIQWSLTNNPAAVNHHPVISVNGSQGPEPITMEAAAGSTLTFDASKTYDPDSGDELTFKWWHYRDPSATQWITEFEVAELDIQLIEPNGTMDASCRLQTLACRAWGRHGKGSISIRHRTTVTRYLRCFQQRYPPFDEDGEKVLKDVWVLFCHQKRDARIQQDTKRIQTAIAAAPIKALGENRHVLDDLPFVSDRTRSRMKRRDTIGVPRHGRPVTKLSPSSLLPLRAYKHAQRQTPTGIRFLKKKGVPELFFDAFGPSGRWFSWDAVFHPEQGRHAKKYVEV</sequence>
<evidence type="ECO:0000259" key="1">
    <source>
        <dbReference type="Pfam" id="PF07632"/>
    </source>
</evidence>
<evidence type="ECO:0000313" key="3">
    <source>
        <dbReference type="EMBL" id="RFU74087.1"/>
    </source>
</evidence>